<evidence type="ECO:0000313" key="2">
    <source>
        <dbReference type="Proteomes" id="UP000094313"/>
    </source>
</evidence>
<organism evidence="1 2">
    <name type="scientific">Pedobacter steynii</name>
    <dbReference type="NCBI Taxonomy" id="430522"/>
    <lineage>
        <taxon>Bacteria</taxon>
        <taxon>Pseudomonadati</taxon>
        <taxon>Bacteroidota</taxon>
        <taxon>Sphingobacteriia</taxon>
        <taxon>Sphingobacteriales</taxon>
        <taxon>Sphingobacteriaceae</taxon>
        <taxon>Pedobacter</taxon>
    </lineage>
</organism>
<name>A0A1D7QMC8_9SPHI</name>
<dbReference type="RefSeq" id="WP_069381478.1">
    <property type="nucleotide sequence ID" value="NZ_CP017141.1"/>
</dbReference>
<dbReference type="AlphaFoldDB" id="A0A1D7QMC8"/>
<accession>A0A1D7QMC8</accession>
<evidence type="ECO:0000313" key="1">
    <source>
        <dbReference type="EMBL" id="AOM79816.1"/>
    </source>
</evidence>
<dbReference type="Proteomes" id="UP000094313">
    <property type="component" value="Chromosome"/>
</dbReference>
<dbReference type="EMBL" id="CP017141">
    <property type="protein sequence ID" value="AOM79816.1"/>
    <property type="molecule type" value="Genomic_DNA"/>
</dbReference>
<reference evidence="1 2" key="1">
    <citation type="submission" date="2016-08" db="EMBL/GenBank/DDBJ databases">
        <authorList>
            <person name="Seilhamer J.J."/>
        </authorList>
    </citation>
    <scope>NUCLEOTIDE SEQUENCE [LARGE SCALE GENOMIC DNA]</scope>
    <source>
        <strain evidence="1 2">DX4</strain>
    </source>
</reference>
<gene>
    <name evidence="1" type="ORF">BFS30_23220</name>
</gene>
<protein>
    <submittedName>
        <fullName evidence="1">Uncharacterized protein</fullName>
    </submittedName>
</protein>
<sequence length="165" mass="19471">MKLSFGTVINDQPNYFIEKIWKGLMALSSHLDNEHYRFQERHIQKFDRNWDGDTYTEFLEPKIHTIRKDPDHQWQPGMEIAMVIYKDTSDEFQFAPMLHCISIQKIEIRESGNENFTVSVDGNQLDEEQLNRLAINDGFQSAEELLSYFSGNFSGKLLHWTAMKY</sequence>
<dbReference type="OrthoDB" id="883020at2"/>
<dbReference type="KEGG" id="psty:BFS30_23220"/>
<keyword evidence="2" id="KW-1185">Reference proteome</keyword>
<proteinExistence type="predicted"/>